<dbReference type="SUPFAM" id="SSF51219">
    <property type="entry name" value="TRAP-like"/>
    <property type="match status" value="1"/>
</dbReference>
<dbReference type="PANTHER" id="PTHR38074:SF1">
    <property type="entry name" value="ALTERED INHERITANCE OF MITOCHONDRIA PROTEIN 24, MITOCHONDRIAL"/>
    <property type="match status" value="1"/>
</dbReference>
<dbReference type="InterPro" id="IPR036983">
    <property type="entry name" value="AIM24_sf"/>
</dbReference>
<proteinExistence type="predicted"/>
<dbReference type="OrthoDB" id="9779518at2"/>
<keyword evidence="2" id="KW-1185">Reference proteome</keyword>
<dbReference type="Proteomes" id="UP000430345">
    <property type="component" value="Unassembled WGS sequence"/>
</dbReference>
<sequence length="282" mass="31378">MRTTENVKSKLKMLSEMRGESLFQVLEHSSLKGSKDIETAIKVNHMREAGINLRQVRIVLNESAVHIESGALSYMRGPITVTTKVGNPISFGKRLFASKANGETLFRPKYSGTGEIFLEPSFAHYCLIELEDDEVIIDDGLFYACEESIQVDSVIQKKISSLVLGNEGFFQTRLRGNGIVALEIPVPESEIFRCKINDDVLKVDGNFAILRTGDIDFTVEKSSKSIVGSSINGEGLVNVFRGTGEIWLIPTKIIYEKLVKGEIEDINTSTRNLETIIEDINE</sequence>
<protein>
    <submittedName>
        <fullName evidence="1">AIM24 family protein</fullName>
    </submittedName>
</protein>
<evidence type="ECO:0000313" key="2">
    <source>
        <dbReference type="Proteomes" id="UP000430345"/>
    </source>
</evidence>
<dbReference type="AlphaFoldDB" id="A0A6I1MJD3"/>
<dbReference type="RefSeq" id="WP_152889066.1">
    <property type="nucleotide sequence ID" value="NZ_WHJC01000073.1"/>
</dbReference>
<evidence type="ECO:0000313" key="1">
    <source>
        <dbReference type="EMBL" id="MPQ43495.1"/>
    </source>
</evidence>
<dbReference type="InterPro" id="IPR002838">
    <property type="entry name" value="AIM24"/>
</dbReference>
<dbReference type="PANTHER" id="PTHR38074">
    <property type="entry name" value="ALTERED INHERITANCE OF MITOCHONDRIA PROTEIN 24, MITOCHONDRIAL"/>
    <property type="match status" value="1"/>
</dbReference>
<gene>
    <name evidence="1" type="ORF">GBZ86_06965</name>
</gene>
<organism evidence="1 2">
    <name type="scientific">Clostridium tarantellae</name>
    <dbReference type="NCBI Taxonomy" id="39493"/>
    <lineage>
        <taxon>Bacteria</taxon>
        <taxon>Bacillati</taxon>
        <taxon>Bacillota</taxon>
        <taxon>Clostridia</taxon>
        <taxon>Eubacteriales</taxon>
        <taxon>Clostridiaceae</taxon>
        <taxon>Clostridium</taxon>
    </lineage>
</organism>
<dbReference type="Pfam" id="PF01987">
    <property type="entry name" value="AIM24"/>
    <property type="match status" value="1"/>
</dbReference>
<comment type="caution">
    <text evidence="1">The sequence shown here is derived from an EMBL/GenBank/DDBJ whole genome shotgun (WGS) entry which is preliminary data.</text>
</comment>
<accession>A0A6I1MJD3</accession>
<dbReference type="Gene3D" id="3.60.160.10">
    <property type="entry name" value="Mitochondrial biogenesis AIM24"/>
    <property type="match status" value="1"/>
</dbReference>
<name>A0A6I1MJD3_9CLOT</name>
<dbReference type="InterPro" id="IPR016031">
    <property type="entry name" value="Trp_RNA-bd_attenuator-like_dom"/>
</dbReference>
<dbReference type="EMBL" id="WHJC01000073">
    <property type="protein sequence ID" value="MPQ43495.1"/>
    <property type="molecule type" value="Genomic_DNA"/>
</dbReference>
<reference evidence="1 2" key="1">
    <citation type="submission" date="2019-10" db="EMBL/GenBank/DDBJ databases">
        <title>The Genome Sequence of Clostridium tarantellae Isolated from Fish Brain.</title>
        <authorList>
            <person name="Bano L."/>
            <person name="Kiel M."/>
            <person name="Sales G."/>
            <person name="Doxey A.C."/>
            <person name="Mansfield M.J."/>
            <person name="Schiavone M."/>
            <person name="Rossetto O."/>
            <person name="Pirazzini M."/>
            <person name="Dobrindt U."/>
            <person name="Montecucco C."/>
        </authorList>
    </citation>
    <scope>NUCLEOTIDE SEQUENCE [LARGE SCALE GENOMIC DNA]</scope>
    <source>
        <strain evidence="1 2">DSM 3997</strain>
    </source>
</reference>